<gene>
    <name evidence="6" type="ORF">UX05_C0012G0007</name>
</gene>
<dbReference type="PANTHER" id="PTHR30258">
    <property type="entry name" value="TYPE II SECRETION SYSTEM PROTEIN GSPE-RELATED"/>
    <property type="match status" value="1"/>
</dbReference>
<dbReference type="GO" id="GO:0005886">
    <property type="term" value="C:plasma membrane"/>
    <property type="evidence" value="ECO:0007669"/>
    <property type="project" value="TreeGrafter"/>
</dbReference>
<dbReference type="InterPro" id="IPR027417">
    <property type="entry name" value="P-loop_NTPase"/>
</dbReference>
<accession>A0A0G1Q1H4</accession>
<dbReference type="EMBL" id="LCKS01000012">
    <property type="protein sequence ID" value="KKU02510.1"/>
    <property type="molecule type" value="Genomic_DNA"/>
</dbReference>
<evidence type="ECO:0000256" key="2">
    <source>
        <dbReference type="ARBA" id="ARBA00022741"/>
    </source>
</evidence>
<dbReference type="Gene3D" id="3.40.50.300">
    <property type="entry name" value="P-loop containing nucleotide triphosphate hydrolases"/>
    <property type="match status" value="1"/>
</dbReference>
<evidence type="ECO:0000259" key="5">
    <source>
        <dbReference type="Pfam" id="PF05157"/>
    </source>
</evidence>
<evidence type="ECO:0000259" key="4">
    <source>
        <dbReference type="Pfam" id="PF00437"/>
    </source>
</evidence>
<dbReference type="FunFam" id="3.40.50.300:FF:000398">
    <property type="entry name" value="Type IV pilus assembly ATPase PilB"/>
    <property type="match status" value="1"/>
</dbReference>
<dbReference type="InterPro" id="IPR001482">
    <property type="entry name" value="T2SS/T4SS_dom"/>
</dbReference>
<evidence type="ECO:0000256" key="1">
    <source>
        <dbReference type="ARBA" id="ARBA00006611"/>
    </source>
</evidence>
<keyword evidence="3" id="KW-0067">ATP-binding</keyword>
<dbReference type="Pfam" id="PF00437">
    <property type="entry name" value="T2SSE"/>
    <property type="match status" value="1"/>
</dbReference>
<dbReference type="Gene3D" id="3.30.300.160">
    <property type="entry name" value="Type II secretion system, protein E, N-terminal domain"/>
    <property type="match status" value="1"/>
</dbReference>
<reference evidence="6 7" key="1">
    <citation type="journal article" date="2015" name="Nature">
        <title>rRNA introns, odd ribosomes, and small enigmatic genomes across a large radiation of phyla.</title>
        <authorList>
            <person name="Brown C.T."/>
            <person name="Hug L.A."/>
            <person name="Thomas B.C."/>
            <person name="Sharon I."/>
            <person name="Castelle C.J."/>
            <person name="Singh A."/>
            <person name="Wilkins M.J."/>
            <person name="Williams K.H."/>
            <person name="Banfield J.F."/>
        </authorList>
    </citation>
    <scope>NUCLEOTIDE SEQUENCE [LARGE SCALE GENOMIC DNA]</scope>
</reference>
<dbReference type="InterPro" id="IPR007831">
    <property type="entry name" value="T2SS_GspE_N"/>
</dbReference>
<dbReference type="GO" id="GO:0005524">
    <property type="term" value="F:ATP binding"/>
    <property type="evidence" value="ECO:0007669"/>
    <property type="project" value="UniProtKB-KW"/>
</dbReference>
<proteinExistence type="inferred from homology"/>
<dbReference type="SUPFAM" id="SSF160246">
    <property type="entry name" value="EspE N-terminal domain-like"/>
    <property type="match status" value="1"/>
</dbReference>
<dbReference type="Pfam" id="PF05157">
    <property type="entry name" value="MshEN"/>
    <property type="match status" value="1"/>
</dbReference>
<dbReference type="Proteomes" id="UP000034264">
    <property type="component" value="Unassembled WGS sequence"/>
</dbReference>
<name>A0A0G1Q1H4_9BACT</name>
<dbReference type="CDD" id="cd01129">
    <property type="entry name" value="PulE-GspE-like"/>
    <property type="match status" value="1"/>
</dbReference>
<evidence type="ECO:0000313" key="7">
    <source>
        <dbReference type="Proteomes" id="UP000034264"/>
    </source>
</evidence>
<protein>
    <submittedName>
        <fullName evidence="6">Type II secretion system protein E (GspE)</fullName>
    </submittedName>
</protein>
<dbReference type="PATRIC" id="fig|1618366.3.peg.804"/>
<evidence type="ECO:0000256" key="3">
    <source>
        <dbReference type="ARBA" id="ARBA00022840"/>
    </source>
</evidence>
<comment type="caution">
    <text evidence="6">The sequence shown here is derived from an EMBL/GenBank/DDBJ whole genome shotgun (WGS) entry which is preliminary data.</text>
</comment>
<feature type="domain" description="Type II secretion system protein GspE N-terminal" evidence="5">
    <location>
        <begin position="61"/>
        <end position="146"/>
    </location>
</feature>
<dbReference type="InterPro" id="IPR037257">
    <property type="entry name" value="T2SS_E_N_sf"/>
</dbReference>
<dbReference type="Gene3D" id="3.30.450.90">
    <property type="match status" value="1"/>
</dbReference>
<dbReference type="AlphaFoldDB" id="A0A0G1Q1H4"/>
<dbReference type="SUPFAM" id="SSF52540">
    <property type="entry name" value="P-loop containing nucleoside triphosphate hydrolases"/>
    <property type="match status" value="1"/>
</dbReference>
<keyword evidence="2" id="KW-0547">Nucleotide-binding</keyword>
<sequence length="563" mass="61660">MAILPDDQLVSVVVKAKLLDAKKAAEILKYAKNSNIGLDDALLEKAVITDERLGQALAAYFKLPFVNLSKLDIPEEVFGVIPDRVTRKQKMVVFARDAKGVKVAVADPATSQPVLEMVAKKTGQKVLPHLATLRDIQSALRVYQGDVQKIVDNLLAEDIGRTAEAVLEDPPVARIVDAVIETAYQNRASDIHIEPEEGACLVRYRIDGVLQEVMRVPKRLHERIMTRIKVLSSLRTDEHMAAQDGKMRAQLDEENLDIRVSILPIADGEKAVLRLLSSRSRQYTLHDLGMSEADLAKLTRAFGKSYGAILCTGPTGSGKTTTIYAILKIINTREKNITTIEDPVEYRIRGANQIQVNPKTNLTFASGLRSILRQDPNVIFVGEIRDGETAGIAINAALTGHLVLSTLHTNDAATAIPRLIDMKVEPFLVASTVSVILAQRLVRQICPACKYETEITVGEMAKNFPPEIIKENWGAKNKYPVFKGKGCKICRLSGYQGRVGLFEVLEVTGEIRKLITGKADADVIARAAKAEGMKTILGDGFAKIAAGVTTVEEVLRVTKAEFV</sequence>
<dbReference type="GO" id="GO:0016887">
    <property type="term" value="F:ATP hydrolysis activity"/>
    <property type="evidence" value="ECO:0007669"/>
    <property type="project" value="TreeGrafter"/>
</dbReference>
<comment type="similarity">
    <text evidence="1">Belongs to the GSP E family.</text>
</comment>
<organism evidence="6 7">
    <name type="scientific">Candidatus Amesbacteria bacterium GW2011_GWC2_45_19</name>
    <dbReference type="NCBI Taxonomy" id="1618366"/>
    <lineage>
        <taxon>Bacteria</taxon>
        <taxon>Candidatus Amesiibacteriota</taxon>
    </lineage>
</organism>
<dbReference type="PANTHER" id="PTHR30258:SF2">
    <property type="entry name" value="COMG OPERON PROTEIN 1"/>
    <property type="match status" value="1"/>
</dbReference>
<feature type="domain" description="Bacterial type II secretion system protein E" evidence="4">
    <location>
        <begin position="168"/>
        <end position="556"/>
    </location>
</feature>
<evidence type="ECO:0000313" key="6">
    <source>
        <dbReference type="EMBL" id="KKU02510.1"/>
    </source>
</evidence>